<evidence type="ECO:0000313" key="2">
    <source>
        <dbReference type="Proteomes" id="UP000295718"/>
    </source>
</evidence>
<dbReference type="Proteomes" id="UP000295718">
    <property type="component" value="Unassembled WGS sequence"/>
</dbReference>
<gene>
    <name evidence="1" type="ORF">EDD76_101242</name>
</gene>
<organism evidence="1 2">
    <name type="scientific">Kineothrix alysoides</name>
    <dbReference type="NCBI Taxonomy" id="1469948"/>
    <lineage>
        <taxon>Bacteria</taxon>
        <taxon>Bacillati</taxon>
        <taxon>Bacillota</taxon>
        <taxon>Clostridia</taxon>
        <taxon>Lachnospirales</taxon>
        <taxon>Lachnospiraceae</taxon>
        <taxon>Kineothrix</taxon>
    </lineage>
</organism>
<dbReference type="STRING" id="1469948.GCA_000732725_02527"/>
<protein>
    <submittedName>
        <fullName evidence="1">Uncharacterized protein</fullName>
    </submittedName>
</protein>
<keyword evidence="2" id="KW-1185">Reference proteome</keyword>
<name>A0A4R1R6F3_9FIRM</name>
<sequence length="275" mass="32440">MKGWELARYFIDAKKSIDSILYISEHGKQISNINLREKTNDIRRKFYINCCVVLDKCFPKDKKRICEDNVISSIYYERDKNGAHKDDDYISKEYESLTDMTSDMKQQIQSVKNICSDYLPEQITLDYVAFDSDLFRIANGIRKEIEEQIMLDKHPGRNEKLPESVSTRTIAIFNDTEDLRKIPENNRNEYGTLFEMGINTEESLQKLQDGCIKTNLLYGEKMWVSISKENIKKQLHLREIGLYDLFDRPIIPKDKIEFNKFLEIIRKEGLFDDET</sequence>
<reference evidence="1 2" key="1">
    <citation type="submission" date="2019-03" db="EMBL/GenBank/DDBJ databases">
        <title>Genomic Encyclopedia of Type Strains, Phase IV (KMG-IV): sequencing the most valuable type-strain genomes for metagenomic binning, comparative biology and taxonomic classification.</title>
        <authorList>
            <person name="Goeker M."/>
        </authorList>
    </citation>
    <scope>NUCLEOTIDE SEQUENCE [LARGE SCALE GENOMIC DNA]</scope>
    <source>
        <strain evidence="1 2">DSM 100556</strain>
    </source>
</reference>
<comment type="caution">
    <text evidence="1">The sequence shown here is derived from an EMBL/GenBank/DDBJ whole genome shotgun (WGS) entry which is preliminary data.</text>
</comment>
<dbReference type="AlphaFoldDB" id="A0A4R1R6F3"/>
<dbReference type="OrthoDB" id="2082287at2"/>
<proteinExistence type="predicted"/>
<accession>A0A4R1R6F3</accession>
<evidence type="ECO:0000313" key="1">
    <source>
        <dbReference type="EMBL" id="TCL61145.1"/>
    </source>
</evidence>
<dbReference type="RefSeq" id="WP_031391205.1">
    <property type="nucleotide sequence ID" value="NZ_JPNB01000002.1"/>
</dbReference>
<dbReference type="EMBL" id="SLUO01000001">
    <property type="protein sequence ID" value="TCL61145.1"/>
    <property type="molecule type" value="Genomic_DNA"/>
</dbReference>